<dbReference type="Gene3D" id="1.10.1040.10">
    <property type="entry name" value="N-(1-d-carboxylethyl)-l-norvaline Dehydrogenase, domain 2"/>
    <property type="match status" value="1"/>
</dbReference>
<comment type="similarity">
    <text evidence="2">Belongs to the 3-hydroxyacyl-CoA dehydrogenase family.</text>
</comment>
<dbReference type="GO" id="GO:0006631">
    <property type="term" value="P:fatty acid metabolic process"/>
    <property type="evidence" value="ECO:0007669"/>
    <property type="project" value="InterPro"/>
</dbReference>
<keyword evidence="7" id="KW-1185">Reference proteome</keyword>
<proteinExistence type="inferred from homology"/>
<dbReference type="InterPro" id="IPR006176">
    <property type="entry name" value="3-OHacyl-CoA_DH_NAD-bd"/>
</dbReference>
<reference evidence="6 7" key="1">
    <citation type="submission" date="2019-08" db="EMBL/GenBank/DDBJ databases">
        <title>In-depth cultivation of the pig gut microbiome towards novel bacterial diversity and tailored functional studies.</title>
        <authorList>
            <person name="Wylensek D."/>
            <person name="Hitch T.C.A."/>
            <person name="Clavel T."/>
        </authorList>
    </citation>
    <scope>NUCLEOTIDE SEQUENCE [LARGE SCALE GENOMIC DNA]</scope>
    <source>
        <strain evidence="6 7">CA-Schmier-601-WT-3</strain>
    </source>
</reference>
<comment type="pathway">
    <text evidence="1">Lipid metabolism; butanoate metabolism.</text>
</comment>
<evidence type="ECO:0000313" key="7">
    <source>
        <dbReference type="Proteomes" id="UP000442619"/>
    </source>
</evidence>
<organism evidence="6 7">
    <name type="scientific">Sharpea porci</name>
    <dbReference type="NCBI Taxonomy" id="2652286"/>
    <lineage>
        <taxon>Bacteria</taxon>
        <taxon>Bacillati</taxon>
        <taxon>Bacillota</taxon>
        <taxon>Erysipelotrichia</taxon>
        <taxon>Erysipelotrichales</taxon>
        <taxon>Coprobacillaceae</taxon>
        <taxon>Sharpea</taxon>
    </lineage>
</organism>
<evidence type="ECO:0000256" key="3">
    <source>
        <dbReference type="ARBA" id="ARBA00023002"/>
    </source>
</evidence>
<evidence type="ECO:0000259" key="4">
    <source>
        <dbReference type="Pfam" id="PF00725"/>
    </source>
</evidence>
<dbReference type="Pfam" id="PF00725">
    <property type="entry name" value="3HCDH"/>
    <property type="match status" value="1"/>
</dbReference>
<sequence>MEVDIMYHLLFAGSGLIGCGLAANALCHHQDVTLYDIRDADQVKDNLKNVLEKLVVAGVIKREESGVLLEKAHITHDLEEALEGKDAILECLPERLDIKQEFYKRAQSIQPDILIFSSTTAMFPSKLQKDMPHPEHILVGHPFNPSYMIPLIEIVGGEAVSEETINKAKAIYTAMGKKPIVCQKEVNGYIVQRANWAMFKSLLSAVEDGVASVEDIDTAFTYGPGMRAAILGQLLALDLGAKGGYGAMAQKYGDSLKSAMGIDPALFDDLVEGITLEKAHRPCELGQTNEEIEAFRDKAMAIFLKEILHFE</sequence>
<evidence type="ECO:0000313" key="6">
    <source>
        <dbReference type="EMBL" id="MST88566.1"/>
    </source>
</evidence>
<dbReference type="SUPFAM" id="SSF51735">
    <property type="entry name" value="NAD(P)-binding Rossmann-fold domains"/>
    <property type="match status" value="1"/>
</dbReference>
<dbReference type="InterPro" id="IPR036291">
    <property type="entry name" value="NAD(P)-bd_dom_sf"/>
</dbReference>
<dbReference type="PANTHER" id="PTHR48075:SF1">
    <property type="entry name" value="LAMBDA-CRYSTALLIN HOMOLOG"/>
    <property type="match status" value="1"/>
</dbReference>
<dbReference type="InterPro" id="IPR008927">
    <property type="entry name" value="6-PGluconate_DH-like_C_sf"/>
</dbReference>
<dbReference type="InterPro" id="IPR006108">
    <property type="entry name" value="3HC_DH_C"/>
</dbReference>
<accession>A0A844FSJ9</accession>
<feature type="domain" description="3-hydroxyacyl-CoA dehydrogenase NAD binding" evidence="5">
    <location>
        <begin position="13"/>
        <end position="185"/>
    </location>
</feature>
<dbReference type="AlphaFoldDB" id="A0A844FSJ9"/>
<dbReference type="PANTHER" id="PTHR48075">
    <property type="entry name" value="3-HYDROXYACYL-COA DEHYDROGENASE FAMILY PROTEIN"/>
    <property type="match status" value="1"/>
</dbReference>
<name>A0A844FSJ9_9FIRM</name>
<gene>
    <name evidence="6" type="ORF">FYJ79_03040</name>
</gene>
<dbReference type="EMBL" id="VUNM01000003">
    <property type="protein sequence ID" value="MST88566.1"/>
    <property type="molecule type" value="Genomic_DNA"/>
</dbReference>
<keyword evidence="3" id="KW-0560">Oxidoreductase</keyword>
<feature type="domain" description="3-hydroxyacyl-CoA dehydrogenase C-terminal" evidence="4">
    <location>
        <begin position="188"/>
        <end position="257"/>
    </location>
</feature>
<dbReference type="InterPro" id="IPR013328">
    <property type="entry name" value="6PGD_dom2"/>
</dbReference>
<dbReference type="Proteomes" id="UP000442619">
    <property type="component" value="Unassembled WGS sequence"/>
</dbReference>
<dbReference type="GO" id="GO:0050104">
    <property type="term" value="F:L-gulonate 3-dehydrogenase activity"/>
    <property type="evidence" value="ECO:0007669"/>
    <property type="project" value="TreeGrafter"/>
</dbReference>
<evidence type="ECO:0000256" key="2">
    <source>
        <dbReference type="ARBA" id="ARBA00009463"/>
    </source>
</evidence>
<dbReference type="SUPFAM" id="SSF48179">
    <property type="entry name" value="6-phosphogluconate dehydrogenase C-terminal domain-like"/>
    <property type="match status" value="1"/>
</dbReference>
<dbReference type="GO" id="GO:0070403">
    <property type="term" value="F:NAD+ binding"/>
    <property type="evidence" value="ECO:0007669"/>
    <property type="project" value="InterPro"/>
</dbReference>
<dbReference type="Pfam" id="PF02737">
    <property type="entry name" value="3HCDH_N"/>
    <property type="match status" value="1"/>
</dbReference>
<evidence type="ECO:0000259" key="5">
    <source>
        <dbReference type="Pfam" id="PF02737"/>
    </source>
</evidence>
<comment type="caution">
    <text evidence="6">The sequence shown here is derived from an EMBL/GenBank/DDBJ whole genome shotgun (WGS) entry which is preliminary data.</text>
</comment>
<protein>
    <submittedName>
        <fullName evidence="6">3-hydroxyacyl-CoA dehydrogenase family protein</fullName>
    </submittedName>
</protein>
<dbReference type="Gene3D" id="3.40.50.720">
    <property type="entry name" value="NAD(P)-binding Rossmann-like Domain"/>
    <property type="match status" value="1"/>
</dbReference>
<evidence type="ECO:0000256" key="1">
    <source>
        <dbReference type="ARBA" id="ARBA00005086"/>
    </source>
</evidence>